<dbReference type="InterPro" id="IPR043129">
    <property type="entry name" value="ATPase_NBD"/>
</dbReference>
<dbReference type="GO" id="GO:0030968">
    <property type="term" value="P:endoplasmic reticulum unfolded protein response"/>
    <property type="evidence" value="ECO:0007669"/>
    <property type="project" value="TreeGrafter"/>
</dbReference>
<dbReference type="Gene3D" id="3.30.30.30">
    <property type="match status" value="1"/>
</dbReference>
<gene>
    <name evidence="6" type="ORF">BV898_02126</name>
</gene>
<dbReference type="Gene3D" id="3.90.640.10">
    <property type="entry name" value="Actin, Chain A, domain 4"/>
    <property type="match status" value="1"/>
</dbReference>
<dbReference type="GO" id="GO:0005524">
    <property type="term" value="F:ATP binding"/>
    <property type="evidence" value="ECO:0007669"/>
    <property type="project" value="UniProtKB-KW"/>
</dbReference>
<organism evidence="6 7">
    <name type="scientific">Hypsibius exemplaris</name>
    <name type="common">Freshwater tardigrade</name>
    <dbReference type="NCBI Taxonomy" id="2072580"/>
    <lineage>
        <taxon>Eukaryota</taxon>
        <taxon>Metazoa</taxon>
        <taxon>Ecdysozoa</taxon>
        <taxon>Tardigrada</taxon>
        <taxon>Eutardigrada</taxon>
        <taxon>Parachela</taxon>
        <taxon>Hypsibioidea</taxon>
        <taxon>Hypsibiidae</taxon>
        <taxon>Hypsibius</taxon>
    </lineage>
</organism>
<dbReference type="PANTHER" id="PTHR45639:SF3">
    <property type="entry name" value="HYPOXIA UP-REGULATED PROTEIN 1"/>
    <property type="match status" value="1"/>
</dbReference>
<comment type="similarity">
    <text evidence="1">Belongs to the heat shock protein 70 family.</text>
</comment>
<dbReference type="SUPFAM" id="SSF53067">
    <property type="entry name" value="Actin-like ATPase domain"/>
    <property type="match status" value="2"/>
</dbReference>
<dbReference type="InterPro" id="IPR013126">
    <property type="entry name" value="Hsp_70_fam"/>
</dbReference>
<keyword evidence="4" id="KW-0143">Chaperone</keyword>
<proteinExistence type="inferred from homology"/>
<evidence type="ECO:0000313" key="7">
    <source>
        <dbReference type="Proteomes" id="UP000192578"/>
    </source>
</evidence>
<dbReference type="PANTHER" id="PTHR45639">
    <property type="entry name" value="HSC70CB, ISOFORM G-RELATED"/>
    <property type="match status" value="1"/>
</dbReference>
<dbReference type="Pfam" id="PF00012">
    <property type="entry name" value="HSP70"/>
    <property type="match status" value="1"/>
</dbReference>
<dbReference type="GO" id="GO:0034663">
    <property type="term" value="C:endoplasmic reticulum chaperone complex"/>
    <property type="evidence" value="ECO:0007669"/>
    <property type="project" value="TreeGrafter"/>
</dbReference>
<sequence>MSDAVLGIDLGTSYIRCAIWDRGTVRMLTFGDGETKLPAYITINPDDNKECIIGAAGKDLSTSHPESCLFQLIHFVGCAQEQADEAVRGYHLPFQFEAVSTSNDVARFSFNFSSQHLSLRSTLCRLLRESREQAEHLIRRPIQSCVLAAPLHVAHSREGIAAVEEAAMRAGFTTVSTVPAFEAILAGCLSQSLTPGVIKAVAHLVVVDFGAESTRVRVFKMDSEGRASGITQVRLGPGGLSLDLALMQYCVSTFQKQASSSTMELDAGAIHRLRIECEEAKIKLSTAQSFQFHLPMLSHGRDFVHRLSMAVFTEICGPFVQTIDKRIYESILAADLRPDGDNFRILLVGGGARMPLLRQLIRWSNGHTLDNSLAGFADTACAYGAACLGVGEVLREKPKKERSCVLC</sequence>
<dbReference type="GO" id="GO:0140662">
    <property type="term" value="F:ATP-dependent protein folding chaperone"/>
    <property type="evidence" value="ECO:0007669"/>
    <property type="project" value="InterPro"/>
</dbReference>
<dbReference type="Proteomes" id="UP000192578">
    <property type="component" value="Unassembled WGS sequence"/>
</dbReference>
<comment type="caution">
    <text evidence="6">The sequence shown here is derived from an EMBL/GenBank/DDBJ whole genome shotgun (WGS) entry which is preliminary data.</text>
</comment>
<keyword evidence="2" id="KW-0547">Nucleotide-binding</keyword>
<name>A0A1W0X9G6_HYPEX</name>
<keyword evidence="7" id="KW-1185">Reference proteome</keyword>
<dbReference type="Gene3D" id="3.30.420.40">
    <property type="match status" value="2"/>
</dbReference>
<dbReference type="AlphaFoldDB" id="A0A1W0X9G6"/>
<evidence type="ECO:0000256" key="3">
    <source>
        <dbReference type="ARBA" id="ARBA00022840"/>
    </source>
</evidence>
<accession>A0A1W0X9G6</accession>
<dbReference type="EMBL" id="MTYJ01000008">
    <property type="protein sequence ID" value="OQV24179.1"/>
    <property type="molecule type" value="Genomic_DNA"/>
</dbReference>
<evidence type="ECO:0000256" key="4">
    <source>
        <dbReference type="ARBA" id="ARBA00023186"/>
    </source>
</evidence>
<protein>
    <recommendedName>
        <fullName evidence="5">Hypoxia up-regulated protein 1</fullName>
    </recommendedName>
</protein>
<reference evidence="7" key="1">
    <citation type="submission" date="2017-01" db="EMBL/GenBank/DDBJ databases">
        <title>Comparative genomics of anhydrobiosis in the tardigrade Hypsibius dujardini.</title>
        <authorList>
            <person name="Yoshida Y."/>
            <person name="Koutsovoulos G."/>
            <person name="Laetsch D."/>
            <person name="Stevens L."/>
            <person name="Kumar S."/>
            <person name="Horikawa D."/>
            <person name="Ishino K."/>
            <person name="Komine S."/>
            <person name="Tomita M."/>
            <person name="Blaxter M."/>
            <person name="Arakawa K."/>
        </authorList>
    </citation>
    <scope>NUCLEOTIDE SEQUENCE [LARGE SCALE GENOMIC DNA]</scope>
    <source>
        <strain evidence="7">Z151</strain>
    </source>
</reference>
<keyword evidence="6" id="KW-0346">Stress response</keyword>
<dbReference type="OrthoDB" id="2963168at2759"/>
<keyword evidence="3" id="KW-0067">ATP-binding</keyword>
<evidence type="ECO:0000256" key="5">
    <source>
        <dbReference type="ARBA" id="ARBA00040503"/>
    </source>
</evidence>
<evidence type="ECO:0000313" key="6">
    <source>
        <dbReference type="EMBL" id="OQV24179.1"/>
    </source>
</evidence>
<evidence type="ECO:0000256" key="1">
    <source>
        <dbReference type="ARBA" id="ARBA00007381"/>
    </source>
</evidence>
<dbReference type="FunFam" id="3.90.640.10:FF:000003">
    <property type="entry name" value="Molecular chaperone DnaK"/>
    <property type="match status" value="1"/>
</dbReference>
<evidence type="ECO:0000256" key="2">
    <source>
        <dbReference type="ARBA" id="ARBA00022741"/>
    </source>
</evidence>